<keyword evidence="2" id="KW-1185">Reference proteome</keyword>
<sequence length="116" mass="12555">MQTEIVVWRSGSAVKEQITDYFLGNPIQHVQAGSSAPVIRWGAMFTRMETRGCSDSPTMVESIGSPMILGDNMAGLLYPCVGLYGGVEAVGTIVRANFQAQWDPDCRSLAPEVSDE</sequence>
<dbReference type="AlphaFoldDB" id="A0AAN6M7S1"/>
<reference evidence="1 2" key="1">
    <citation type="submission" date="2021-02" db="EMBL/GenBank/DDBJ databases">
        <title>Genome assembly of Pseudopithomyces chartarum.</title>
        <authorList>
            <person name="Jauregui R."/>
            <person name="Singh J."/>
            <person name="Voisey C."/>
        </authorList>
    </citation>
    <scope>NUCLEOTIDE SEQUENCE [LARGE SCALE GENOMIC DNA]</scope>
    <source>
        <strain evidence="1 2">AGR01</strain>
    </source>
</reference>
<accession>A0AAN6M7S1</accession>
<proteinExistence type="predicted"/>
<name>A0AAN6M7S1_9PLEO</name>
<gene>
    <name evidence="1" type="ORF">GRF29_8g1420989</name>
</gene>
<dbReference type="EMBL" id="WVTA01000002">
    <property type="protein sequence ID" value="KAK3215896.1"/>
    <property type="molecule type" value="Genomic_DNA"/>
</dbReference>
<dbReference type="Proteomes" id="UP001280581">
    <property type="component" value="Unassembled WGS sequence"/>
</dbReference>
<organism evidence="1 2">
    <name type="scientific">Pseudopithomyces chartarum</name>
    <dbReference type="NCBI Taxonomy" id="1892770"/>
    <lineage>
        <taxon>Eukaryota</taxon>
        <taxon>Fungi</taxon>
        <taxon>Dikarya</taxon>
        <taxon>Ascomycota</taxon>
        <taxon>Pezizomycotina</taxon>
        <taxon>Dothideomycetes</taxon>
        <taxon>Pleosporomycetidae</taxon>
        <taxon>Pleosporales</taxon>
        <taxon>Massarineae</taxon>
        <taxon>Didymosphaeriaceae</taxon>
        <taxon>Pseudopithomyces</taxon>
    </lineage>
</organism>
<evidence type="ECO:0000313" key="2">
    <source>
        <dbReference type="Proteomes" id="UP001280581"/>
    </source>
</evidence>
<protein>
    <submittedName>
        <fullName evidence="1">Uncharacterized protein</fullName>
    </submittedName>
</protein>
<comment type="caution">
    <text evidence="1">The sequence shown here is derived from an EMBL/GenBank/DDBJ whole genome shotgun (WGS) entry which is preliminary data.</text>
</comment>
<evidence type="ECO:0000313" key="1">
    <source>
        <dbReference type="EMBL" id="KAK3215896.1"/>
    </source>
</evidence>